<dbReference type="InterPro" id="IPR045851">
    <property type="entry name" value="AMP-bd_C_sf"/>
</dbReference>
<dbReference type="InterPro" id="IPR042099">
    <property type="entry name" value="ANL_N_sf"/>
</dbReference>
<feature type="region of interest" description="Disordered" evidence="2">
    <location>
        <begin position="524"/>
        <end position="552"/>
    </location>
</feature>
<keyword evidence="1 5" id="KW-0436">Ligase</keyword>
<dbReference type="InterPro" id="IPR000873">
    <property type="entry name" value="AMP-dep_synth/lig_dom"/>
</dbReference>
<proteinExistence type="predicted"/>
<feature type="domain" description="AMP-dependent synthetase/ligase" evidence="3">
    <location>
        <begin position="43"/>
        <end position="384"/>
    </location>
</feature>
<dbReference type="InterPro" id="IPR025110">
    <property type="entry name" value="AMP-bd_C"/>
</dbReference>
<dbReference type="PANTHER" id="PTHR43767:SF1">
    <property type="entry name" value="NONRIBOSOMAL PEPTIDE SYNTHASE PES1 (EUROFUNG)-RELATED"/>
    <property type="match status" value="1"/>
</dbReference>
<dbReference type="RefSeq" id="WP_184869312.1">
    <property type="nucleotide sequence ID" value="NZ_BAAAWY010000004.1"/>
</dbReference>
<dbReference type="Pfam" id="PF00501">
    <property type="entry name" value="AMP-binding"/>
    <property type="match status" value="1"/>
</dbReference>
<dbReference type="GO" id="GO:0016878">
    <property type="term" value="F:acid-thiol ligase activity"/>
    <property type="evidence" value="ECO:0007669"/>
    <property type="project" value="UniProtKB-ARBA"/>
</dbReference>
<dbReference type="Gene3D" id="3.40.50.12780">
    <property type="entry name" value="N-terminal domain of ligase-like"/>
    <property type="match status" value="1"/>
</dbReference>
<comment type="caution">
    <text evidence="5">The sequence shown here is derived from an EMBL/GenBank/DDBJ whole genome shotgun (WGS) entry which is preliminary data.</text>
</comment>
<evidence type="ECO:0000256" key="2">
    <source>
        <dbReference type="SAM" id="MobiDB-lite"/>
    </source>
</evidence>
<evidence type="ECO:0000259" key="4">
    <source>
        <dbReference type="Pfam" id="PF13193"/>
    </source>
</evidence>
<dbReference type="PROSITE" id="PS00455">
    <property type="entry name" value="AMP_BINDING"/>
    <property type="match status" value="1"/>
</dbReference>
<evidence type="ECO:0000259" key="3">
    <source>
        <dbReference type="Pfam" id="PF00501"/>
    </source>
</evidence>
<dbReference type="PANTHER" id="PTHR43767">
    <property type="entry name" value="LONG-CHAIN-FATTY-ACID--COA LIGASE"/>
    <property type="match status" value="1"/>
</dbReference>
<evidence type="ECO:0000313" key="5">
    <source>
        <dbReference type="EMBL" id="MBB5896806.1"/>
    </source>
</evidence>
<feature type="domain" description="AMP-binding enzyme C-terminal" evidence="4">
    <location>
        <begin position="436"/>
        <end position="512"/>
    </location>
</feature>
<dbReference type="FunFam" id="2.30.38.10:FF:000003">
    <property type="entry name" value="Vibriobactin-specific 2,3-dihydroxybenzoate-AMP ligase"/>
    <property type="match status" value="1"/>
</dbReference>
<dbReference type="SUPFAM" id="SSF56801">
    <property type="entry name" value="Acetyl-CoA synthetase-like"/>
    <property type="match status" value="1"/>
</dbReference>
<name>A0A7W9KQD8_9PSEU</name>
<reference evidence="5 6" key="1">
    <citation type="submission" date="2020-08" db="EMBL/GenBank/DDBJ databases">
        <title>Sequencing the genomes of 1000 actinobacteria strains.</title>
        <authorList>
            <person name="Klenk H.-P."/>
        </authorList>
    </citation>
    <scope>NUCLEOTIDE SEQUENCE [LARGE SCALE GENOMIC DNA]</scope>
    <source>
        <strain evidence="5 6">DSM 43851</strain>
    </source>
</reference>
<dbReference type="AlphaFoldDB" id="A0A7W9KQD8"/>
<accession>A0A7W9KQD8</accession>
<dbReference type="EMBL" id="JACHIR010000002">
    <property type="protein sequence ID" value="MBB5896806.1"/>
    <property type="molecule type" value="Genomic_DNA"/>
</dbReference>
<dbReference type="InterPro" id="IPR020845">
    <property type="entry name" value="AMP-binding_CS"/>
</dbReference>
<evidence type="ECO:0000313" key="6">
    <source>
        <dbReference type="Proteomes" id="UP000585638"/>
    </source>
</evidence>
<organism evidence="5 6">
    <name type="scientific">Kutzneria kofuensis</name>
    <dbReference type="NCBI Taxonomy" id="103725"/>
    <lineage>
        <taxon>Bacteria</taxon>
        <taxon>Bacillati</taxon>
        <taxon>Actinomycetota</taxon>
        <taxon>Actinomycetes</taxon>
        <taxon>Pseudonocardiales</taxon>
        <taxon>Pseudonocardiaceae</taxon>
        <taxon>Kutzneria</taxon>
    </lineage>
</organism>
<keyword evidence="6" id="KW-1185">Reference proteome</keyword>
<dbReference type="Pfam" id="PF13193">
    <property type="entry name" value="AMP-binding_C"/>
    <property type="match status" value="1"/>
</dbReference>
<dbReference type="Gene3D" id="3.30.300.30">
    <property type="match status" value="1"/>
</dbReference>
<sequence length="552" mass="57078">MPERDPAPVAVAPPADLVAEYTARGWWRDELVDELVLRPSGADPDRVAILAGDQRLTRGELAARVAAAAAGFRELGVGPGDRVVVRLPNGPDLLVTVLGLVRSGALPVLAVPALGTRELRHVVTTAQARALVVSPGRDELPDLPGVTVVAHPARSGAVALADVLAADGPPPSHRADPADVAFFLLSGGTTGLPKLIPRTHRDYGYNLRMSAELAGVDENTRYLAALPVTHNFALGCPGVLGVLAAGGTAVFPSATGVPALLDAIARHRVTATATVPGMAVALCDSGADLSGLALLQVGGAKLHRADALRVVKSIGGRLQQVFGMAEGLLNFTRLDDPEDVVTGTQGRPGSPGDEVLIVGEDGQPVPDGQIGELLVRGPYTIGAYHRAPEANAASFTSNGFYRSGDLVRRDEGGNLVVEGRRREFVNRGGEKVSVNEVEGLLVGCPGVAACAVAPVPHEFLGETVGVFVVPAGDAAPDLADVRRYLRHQGLAGYKLPDLLRVLEALPLTPVGKLDRAALTALATPPGGASARTDRSHPEPQEALCPGTSTTTS</sequence>
<gene>
    <name evidence="5" type="ORF">BJ998_008065</name>
</gene>
<evidence type="ECO:0000256" key="1">
    <source>
        <dbReference type="ARBA" id="ARBA00022598"/>
    </source>
</evidence>
<dbReference type="Proteomes" id="UP000585638">
    <property type="component" value="Unassembled WGS sequence"/>
</dbReference>
<dbReference type="InterPro" id="IPR050237">
    <property type="entry name" value="ATP-dep_AMP-bd_enzyme"/>
</dbReference>
<protein>
    <submittedName>
        <fullName evidence="5">2,3-dihydroxybenzoate-AMP ligase</fullName>
    </submittedName>
</protein>